<dbReference type="RefSeq" id="WP_101577411.1">
    <property type="nucleotide sequence ID" value="NZ_PGVA01000024.1"/>
</dbReference>
<dbReference type="InterPro" id="IPR037175">
    <property type="entry name" value="KFase_sf"/>
</dbReference>
<organism evidence="1 3">
    <name type="scientific">Bacillus canaveralius</name>
    <dbReference type="NCBI Taxonomy" id="1403243"/>
    <lineage>
        <taxon>Bacteria</taxon>
        <taxon>Bacillati</taxon>
        <taxon>Bacillota</taxon>
        <taxon>Bacilli</taxon>
        <taxon>Bacillales</taxon>
        <taxon>Bacillaceae</taxon>
        <taxon>Bacillus</taxon>
    </lineage>
</organism>
<dbReference type="PANTHER" id="PTHR31118">
    <property type="entry name" value="CYCLASE-LIKE PROTEIN 2"/>
    <property type="match status" value="1"/>
</dbReference>
<keyword evidence="4" id="KW-1185">Reference proteome</keyword>
<evidence type="ECO:0000313" key="2">
    <source>
        <dbReference type="EMBL" id="PLR97000.1"/>
    </source>
</evidence>
<evidence type="ECO:0000313" key="3">
    <source>
        <dbReference type="Proteomes" id="UP000234951"/>
    </source>
</evidence>
<dbReference type="SUPFAM" id="SSF102198">
    <property type="entry name" value="Putative cyclase"/>
    <property type="match status" value="1"/>
</dbReference>
<accession>A0A2N5GMB2</accession>
<dbReference type="EMBL" id="PGVA01000024">
    <property type="protein sequence ID" value="PLR82996.1"/>
    <property type="molecule type" value="Genomic_DNA"/>
</dbReference>
<evidence type="ECO:0000313" key="1">
    <source>
        <dbReference type="EMBL" id="PLR82996.1"/>
    </source>
</evidence>
<dbReference type="PANTHER" id="PTHR31118:SF12">
    <property type="entry name" value="CYCLASE-LIKE PROTEIN 2"/>
    <property type="match status" value="1"/>
</dbReference>
<reference evidence="1 3" key="1">
    <citation type="submission" date="2017-11" db="EMBL/GenBank/DDBJ databases">
        <title>Comparitive Functional Genomics of Dry Heat Resistant strains isolated from the Viking Spacecraft.</title>
        <authorList>
            <person name="Seuylemezian A."/>
            <person name="Cooper K."/>
            <person name="Vaishampayan P."/>
        </authorList>
    </citation>
    <scope>NUCLEOTIDE SEQUENCE [LARGE SCALE GENOMIC DNA]</scope>
    <source>
        <strain evidence="1 3">M4.6</strain>
    </source>
</reference>
<dbReference type="Pfam" id="PF04199">
    <property type="entry name" value="Cyclase"/>
    <property type="match status" value="1"/>
</dbReference>
<dbReference type="Gene3D" id="3.50.30.50">
    <property type="entry name" value="Putative cyclase"/>
    <property type="match status" value="1"/>
</dbReference>
<protein>
    <submittedName>
        <fullName evidence="1">Cyclase</fullName>
    </submittedName>
</protein>
<dbReference type="Proteomes" id="UP000235114">
    <property type="component" value="Unassembled WGS sequence"/>
</dbReference>
<dbReference type="InterPro" id="IPR007325">
    <property type="entry name" value="KFase/CYL"/>
</dbReference>
<dbReference type="GO" id="GO:0019441">
    <property type="term" value="P:L-tryptophan catabolic process to kynurenine"/>
    <property type="evidence" value="ECO:0007669"/>
    <property type="project" value="InterPro"/>
</dbReference>
<name>A0A2N5GMB2_9BACI</name>
<dbReference type="OrthoDB" id="9796085at2"/>
<evidence type="ECO:0000313" key="4">
    <source>
        <dbReference type="Proteomes" id="UP000235114"/>
    </source>
</evidence>
<dbReference type="AlphaFoldDB" id="A0A2N5GMB2"/>
<dbReference type="Proteomes" id="UP000234951">
    <property type="component" value="Unassembled WGS sequence"/>
</dbReference>
<comment type="caution">
    <text evidence="1">The sequence shown here is derived from an EMBL/GenBank/DDBJ whole genome shotgun (WGS) entry which is preliminary data.</text>
</comment>
<sequence>MKRRIIDLSMTVGPDMQTFPRVARPIIAQVESHSEFADNIGALKYGVDWLTAHCVIVQGDHIGTHMDTLRHMRDDAPGAEGIPLDYCFGDGVRLDFRHKEPGSIISAEDIEKAEKDMEYQIKERDIVLIWTGAGEFNQEDRYQKDFCGMSAEATIYLIEKGVKVMGCDAPTFDPPVWSMFEKQKFWEAHRVMLTHEYYHLENMQNFEQLPGATGFLLSVLPVKWEKSTGAAVRAVAIVESNHQ</sequence>
<dbReference type="GO" id="GO:0004061">
    <property type="term" value="F:arylformamidase activity"/>
    <property type="evidence" value="ECO:0007669"/>
    <property type="project" value="InterPro"/>
</dbReference>
<proteinExistence type="predicted"/>
<dbReference type="EMBL" id="PGVD01000028">
    <property type="protein sequence ID" value="PLR97000.1"/>
    <property type="molecule type" value="Genomic_DNA"/>
</dbReference>
<reference evidence="2 4" key="2">
    <citation type="submission" date="2017-12" db="EMBL/GenBank/DDBJ databases">
        <title>Comparative Functional Genomics of Dry Heat Resistant strains isolated from the Viking Spacecraft.</title>
        <authorList>
            <person name="Seuylemezian A."/>
            <person name="Cooper K."/>
            <person name="Vaishampayan P."/>
        </authorList>
    </citation>
    <scope>NUCLEOTIDE SEQUENCE [LARGE SCALE GENOMIC DNA]</scope>
    <source>
        <strain evidence="2 4">ATCC 29669</strain>
    </source>
</reference>
<gene>
    <name evidence="1" type="ORF">CU635_11015</name>
    <name evidence="2" type="ORF">CVD25_10185</name>
</gene>